<organism evidence="4 5">
    <name type="scientific">Tumebacillus flagellatus</name>
    <dbReference type="NCBI Taxonomy" id="1157490"/>
    <lineage>
        <taxon>Bacteria</taxon>
        <taxon>Bacillati</taxon>
        <taxon>Bacillota</taxon>
        <taxon>Bacilli</taxon>
        <taxon>Bacillales</taxon>
        <taxon>Alicyclobacillaceae</taxon>
        <taxon>Tumebacillus</taxon>
    </lineage>
</organism>
<dbReference type="NCBIfam" id="TIGR00095">
    <property type="entry name" value="16S rRNA (guanine(966)-N(2))-methyltransferase RsmD"/>
    <property type="match status" value="1"/>
</dbReference>
<dbReference type="PANTHER" id="PTHR43542">
    <property type="entry name" value="METHYLTRANSFERASE"/>
    <property type="match status" value="1"/>
</dbReference>
<dbReference type="GO" id="GO:0008168">
    <property type="term" value="F:methyltransferase activity"/>
    <property type="evidence" value="ECO:0007669"/>
    <property type="project" value="UniProtKB-KW"/>
</dbReference>
<comment type="caution">
    <text evidence="4">The sequence shown here is derived from an EMBL/GenBank/DDBJ whole genome shotgun (WGS) entry which is preliminary data.</text>
</comment>
<evidence type="ECO:0000256" key="2">
    <source>
        <dbReference type="ARBA" id="ARBA00022679"/>
    </source>
</evidence>
<reference evidence="4 5" key="1">
    <citation type="journal article" date="2013" name="Int. J. Syst. Evol. Microbiol.">
        <title>Tumebacillus flagellatus sp. nov., an alpha-amylase/pullulanase-producing bacterium isolated from cassava wastewater.</title>
        <authorList>
            <person name="Wang Q."/>
            <person name="Xie N."/>
            <person name="Qin Y."/>
            <person name="Shen N."/>
            <person name="Zhu J."/>
            <person name="Mi H."/>
            <person name="Huang R."/>
        </authorList>
    </citation>
    <scope>NUCLEOTIDE SEQUENCE [LARGE SCALE GENOMIC DNA]</scope>
    <source>
        <strain evidence="4 5">GST4</strain>
    </source>
</reference>
<proteinExistence type="predicted"/>
<keyword evidence="1 4" id="KW-0489">Methyltransferase</keyword>
<dbReference type="OrthoDB" id="9803017at2"/>
<dbReference type="Proteomes" id="UP000027931">
    <property type="component" value="Unassembled WGS sequence"/>
</dbReference>
<dbReference type="InterPro" id="IPR004398">
    <property type="entry name" value="RNA_MeTrfase_RsmD"/>
</dbReference>
<dbReference type="PIRSF" id="PIRSF004553">
    <property type="entry name" value="CHP00095"/>
    <property type="match status" value="1"/>
</dbReference>
<keyword evidence="2 4" id="KW-0808">Transferase</keyword>
<gene>
    <name evidence="4" type="ORF">EL26_18085</name>
</gene>
<accession>A0A074LQ08</accession>
<dbReference type="RefSeq" id="WP_038091715.1">
    <property type="nucleotide sequence ID" value="NZ_JMIR01000030.1"/>
</dbReference>
<evidence type="ECO:0000256" key="1">
    <source>
        <dbReference type="ARBA" id="ARBA00022603"/>
    </source>
</evidence>
<dbReference type="PANTHER" id="PTHR43542:SF1">
    <property type="entry name" value="METHYLTRANSFERASE"/>
    <property type="match status" value="1"/>
</dbReference>
<protein>
    <submittedName>
        <fullName evidence="4">DNA methyltransferase</fullName>
    </submittedName>
</protein>
<dbReference type="STRING" id="1157490.EL26_18085"/>
<dbReference type="PROSITE" id="PS00092">
    <property type="entry name" value="N6_MTASE"/>
    <property type="match status" value="1"/>
</dbReference>
<dbReference type="SUPFAM" id="SSF53335">
    <property type="entry name" value="S-adenosyl-L-methionine-dependent methyltransferases"/>
    <property type="match status" value="1"/>
</dbReference>
<dbReference type="InterPro" id="IPR002052">
    <property type="entry name" value="DNA_methylase_N6_adenine_CS"/>
</dbReference>
<dbReference type="GO" id="GO:0031167">
    <property type="term" value="P:rRNA methylation"/>
    <property type="evidence" value="ECO:0007669"/>
    <property type="project" value="InterPro"/>
</dbReference>
<dbReference type="AlphaFoldDB" id="A0A074LQ08"/>
<dbReference type="eggNOG" id="COG0742">
    <property type="taxonomic scope" value="Bacteria"/>
</dbReference>
<keyword evidence="5" id="KW-1185">Reference proteome</keyword>
<dbReference type="GO" id="GO:0003676">
    <property type="term" value="F:nucleic acid binding"/>
    <property type="evidence" value="ECO:0007669"/>
    <property type="project" value="InterPro"/>
</dbReference>
<evidence type="ECO:0000256" key="3">
    <source>
        <dbReference type="SAM" id="MobiDB-lite"/>
    </source>
</evidence>
<sequence length="210" mass="23064">MRVISGEFRGRRLAAVPGQNTRPTTDKVKESMFNIIGPYFEGGTALDLFAGTGGLGLEALSRGIEKAVFIDSDHRAISVVRENARTLGISQARAEIFKNDARRALDALAARGMKFDLVFLDPPYKLTGLYEELILKMQELDLLEPRAYVIAEHAADVKLPDAYGKLSRWRLAEYGEIGISFYELEAAETGEAGAEGDAETDEDRHLSGLV</sequence>
<evidence type="ECO:0000313" key="4">
    <source>
        <dbReference type="EMBL" id="KEO81938.1"/>
    </source>
</evidence>
<dbReference type="InterPro" id="IPR029063">
    <property type="entry name" value="SAM-dependent_MTases_sf"/>
</dbReference>
<dbReference type="EMBL" id="JMIR01000030">
    <property type="protein sequence ID" value="KEO81938.1"/>
    <property type="molecule type" value="Genomic_DNA"/>
</dbReference>
<feature type="region of interest" description="Disordered" evidence="3">
    <location>
        <begin position="190"/>
        <end position="210"/>
    </location>
</feature>
<dbReference type="Gene3D" id="3.40.50.150">
    <property type="entry name" value="Vaccinia Virus protein VP39"/>
    <property type="match status" value="1"/>
</dbReference>
<dbReference type="CDD" id="cd02440">
    <property type="entry name" value="AdoMet_MTases"/>
    <property type="match status" value="1"/>
</dbReference>
<evidence type="ECO:0000313" key="5">
    <source>
        <dbReference type="Proteomes" id="UP000027931"/>
    </source>
</evidence>
<dbReference type="Pfam" id="PF03602">
    <property type="entry name" value="Cons_hypoth95"/>
    <property type="match status" value="1"/>
</dbReference>
<name>A0A074LQ08_9BACL</name>